<dbReference type="OrthoDB" id="20872at2759"/>
<dbReference type="Pfam" id="PF26640">
    <property type="entry name" value="DUF8212"/>
    <property type="match status" value="1"/>
</dbReference>
<proteinExistence type="predicted"/>
<evidence type="ECO:0000259" key="2">
    <source>
        <dbReference type="Pfam" id="PF26640"/>
    </source>
</evidence>
<dbReference type="AlphaFoldDB" id="A0A9P8WB45"/>
<dbReference type="PANTHER" id="PTHR10622:SF10">
    <property type="entry name" value="HET DOMAIN-CONTAINING PROTEIN"/>
    <property type="match status" value="1"/>
</dbReference>
<evidence type="ECO:0000313" key="3">
    <source>
        <dbReference type="EMBL" id="KAH6894580.1"/>
    </source>
</evidence>
<reference evidence="3 4" key="1">
    <citation type="journal article" date="2021" name="Nat. Commun.">
        <title>Genetic determinants of endophytism in the Arabidopsis root mycobiome.</title>
        <authorList>
            <person name="Mesny F."/>
            <person name="Miyauchi S."/>
            <person name="Thiergart T."/>
            <person name="Pickel B."/>
            <person name="Atanasova L."/>
            <person name="Karlsson M."/>
            <person name="Huettel B."/>
            <person name="Barry K.W."/>
            <person name="Haridas S."/>
            <person name="Chen C."/>
            <person name="Bauer D."/>
            <person name="Andreopoulos W."/>
            <person name="Pangilinan J."/>
            <person name="LaButti K."/>
            <person name="Riley R."/>
            <person name="Lipzen A."/>
            <person name="Clum A."/>
            <person name="Drula E."/>
            <person name="Henrissat B."/>
            <person name="Kohler A."/>
            <person name="Grigoriev I.V."/>
            <person name="Martin F.M."/>
            <person name="Hacquard S."/>
        </authorList>
    </citation>
    <scope>NUCLEOTIDE SEQUENCE [LARGE SCALE GENOMIC DNA]</scope>
    <source>
        <strain evidence="3 4">MPI-CAGE-CH-0241</strain>
    </source>
</reference>
<feature type="domain" description="Heterokaryon incompatibility" evidence="1">
    <location>
        <begin position="22"/>
        <end position="114"/>
    </location>
</feature>
<dbReference type="PANTHER" id="PTHR10622">
    <property type="entry name" value="HET DOMAIN-CONTAINING PROTEIN"/>
    <property type="match status" value="1"/>
</dbReference>
<dbReference type="InterPro" id="IPR058525">
    <property type="entry name" value="DUF8212"/>
</dbReference>
<dbReference type="InterPro" id="IPR010730">
    <property type="entry name" value="HET"/>
</dbReference>
<feature type="domain" description="DUF8212" evidence="2">
    <location>
        <begin position="252"/>
        <end position="275"/>
    </location>
</feature>
<dbReference type="Proteomes" id="UP000777438">
    <property type="component" value="Unassembled WGS sequence"/>
</dbReference>
<evidence type="ECO:0000259" key="1">
    <source>
        <dbReference type="Pfam" id="PF06985"/>
    </source>
</evidence>
<accession>A0A9P8WB45</accession>
<comment type="caution">
    <text evidence="3">The sequence shown here is derived from an EMBL/GenBank/DDBJ whole genome shotgun (WGS) entry which is preliminary data.</text>
</comment>
<organism evidence="3 4">
    <name type="scientific">Thelonectria olida</name>
    <dbReference type="NCBI Taxonomy" id="1576542"/>
    <lineage>
        <taxon>Eukaryota</taxon>
        <taxon>Fungi</taxon>
        <taxon>Dikarya</taxon>
        <taxon>Ascomycota</taxon>
        <taxon>Pezizomycotina</taxon>
        <taxon>Sordariomycetes</taxon>
        <taxon>Hypocreomycetidae</taxon>
        <taxon>Hypocreales</taxon>
        <taxon>Nectriaceae</taxon>
        <taxon>Thelonectria</taxon>
    </lineage>
</organism>
<dbReference type="Pfam" id="PF06985">
    <property type="entry name" value="HET"/>
    <property type="match status" value="1"/>
</dbReference>
<protein>
    <submittedName>
        <fullName evidence="3">Heterokaryon incompatibility protein-domain-containing protein</fullName>
    </submittedName>
</protein>
<keyword evidence="4" id="KW-1185">Reference proteome</keyword>
<gene>
    <name evidence="3" type="ORF">B0T10DRAFT_480790</name>
</gene>
<dbReference type="EMBL" id="JAGPYM010000005">
    <property type="protein sequence ID" value="KAH6894580.1"/>
    <property type="molecule type" value="Genomic_DNA"/>
</dbReference>
<sequence length="613" mass="70241">MRLLHTSTFQLEYFQGSGCPKYAILSHTWGDDEILFSDVQSRHSRSWRKKRAFAKLQGCCKKAKQSGYDYVWIDTCCIDKSSSAELSESINSMFLWYNQSDVCYVYLEDASHDSPIRNSRWFTRGWTLQELIAPTNVIFYDRNWVFINDRFSLAPELAEITGIAENVLRHGHASYPAQWSHHTPSNDFIPHCLSCGSRWWSRIHNDGLAQISVAQRMSWASRRETTREEDIAYCLFGLFDVNLPLLYGEGENAFARLQEEIIRRNDDQSILAFSQQRRHNILASGPNCFMFGDVYPKWTLGSNVELMSDHQSKLYLANGGLSAEILVCPIQNFRPLEGNDYFVGMLDCAMGVDLLSRPALILKPISLHERVFRRFLPGILCCVDKPGRGRLITSAADDEETFHFDLSKAQLQRITILAEYDLRKNPANQGIPLCLKPITDCDPGTYVVEDTFPELISPTMLRLNPRGLVMFYKHAAPRFCVVWESSTSSQMPDTSPGEQELLIWCKVWPLHELKRIMSSTHDEVTFAREVMRGVRIHSLAFNFLYDFDRASSKKVDLVLLGDVKRRQVTGEIKTADFLGRIILELEIRICHVDDDLLDLGIKDSYNHVDGFLA</sequence>
<name>A0A9P8WB45_9HYPO</name>
<evidence type="ECO:0000313" key="4">
    <source>
        <dbReference type="Proteomes" id="UP000777438"/>
    </source>
</evidence>